<keyword evidence="8 10" id="KW-1133">Transmembrane helix</keyword>
<evidence type="ECO:0000256" key="10">
    <source>
        <dbReference type="SAM" id="Phobius"/>
    </source>
</evidence>
<dbReference type="InterPro" id="IPR003439">
    <property type="entry name" value="ABC_transporter-like_ATP-bd"/>
</dbReference>
<sequence length="592" mass="66149">MLNWEIELNKHKRGQKASLFKACFRTFGPRYHCVIRLAIPVALGLLVHYLSEWQLLVEKGLVDKNAPFDWNSYRAYIYYCSAVICVVQCINVYVAHPYFFECYRMGMELRVANTNLIYNKALKLSNSAMRNTTVGTIVNLLSNDVNRFDISLVYAHYLVVGPLQMVVIIGLLWWQIGVSCLAGIAVMVLYIPFQGIMGHLFSKIRISSSILTDDRLRLMNEIIPAMRVIKMYVWEKPFGKLVQMARVREIKAIHKAMVLRSINLSIFFISSKLITFLCLIVFILTDGKLTAQNVFVSLSLINQLRDVMTLFFPYALSLGAESLISLQRIQEFLLSEEYVPNQKQIEANPNAGNGVSEKTKTIDTSVDDIDEESKCKISVQNISAEHTSKDGAVTHILNNISFDVNPGKLTVIIGSVGSGKTAVLMAILKELKIKSGSVSVSGKLGYASQESWIFGGTVKENILFGQKFDERKYTRVVHVAALDEDLKQLPAGDQTVVGDRGVTLSGGQRARVSLARTLYSNPDCYLLDDPLSAVDSAVAKHIFEKCIKGYLSSNCVILVTHQLQFIKAADQIVVLNEGKCIAQGDYTQLLKE</sequence>
<dbReference type="SUPFAM" id="SSF52540">
    <property type="entry name" value="P-loop containing nucleoside triphosphate hydrolases"/>
    <property type="match status" value="1"/>
</dbReference>
<evidence type="ECO:0000256" key="3">
    <source>
        <dbReference type="ARBA" id="ARBA00022448"/>
    </source>
</evidence>
<dbReference type="Pfam" id="PF00005">
    <property type="entry name" value="ABC_tran"/>
    <property type="match status" value="1"/>
</dbReference>
<dbReference type="AlphaFoldDB" id="A0A7R9LGZ1"/>
<dbReference type="InterPro" id="IPR011527">
    <property type="entry name" value="ABC1_TM_dom"/>
</dbReference>
<dbReference type="CDD" id="cd03250">
    <property type="entry name" value="ABCC_MRP_domain1"/>
    <property type="match status" value="1"/>
</dbReference>
<dbReference type="PANTHER" id="PTHR24223:SF456">
    <property type="entry name" value="MULTIDRUG RESISTANCE-ASSOCIATED PROTEIN LETHAL(2)03659"/>
    <property type="match status" value="1"/>
</dbReference>
<evidence type="ECO:0000259" key="11">
    <source>
        <dbReference type="PROSITE" id="PS50893"/>
    </source>
</evidence>
<feature type="domain" description="ABC transporter" evidence="11">
    <location>
        <begin position="377"/>
        <end position="592"/>
    </location>
</feature>
<name>A0A7R9LGZ1_9ACAR</name>
<evidence type="ECO:0000259" key="12">
    <source>
        <dbReference type="PROSITE" id="PS50929"/>
    </source>
</evidence>
<feature type="domain" description="ABC transmembrane type-1" evidence="12">
    <location>
        <begin position="34"/>
        <end position="320"/>
    </location>
</feature>
<comment type="similarity">
    <text evidence="2">Belongs to the ABC transporter superfamily. ABCC family. Conjugate transporter (TC 3.A.1.208) subfamily.</text>
</comment>
<dbReference type="Gene3D" id="1.20.1560.10">
    <property type="entry name" value="ABC transporter type 1, transmembrane domain"/>
    <property type="match status" value="1"/>
</dbReference>
<dbReference type="FunFam" id="3.40.50.300:FF:000973">
    <property type="entry name" value="Multidrug resistance-associated protein 4"/>
    <property type="match status" value="1"/>
</dbReference>
<proteinExistence type="inferred from homology"/>
<dbReference type="InterPro" id="IPR036640">
    <property type="entry name" value="ABC1_TM_sf"/>
</dbReference>
<dbReference type="Proteomes" id="UP000759131">
    <property type="component" value="Unassembled WGS sequence"/>
</dbReference>
<evidence type="ECO:0000256" key="1">
    <source>
        <dbReference type="ARBA" id="ARBA00004141"/>
    </source>
</evidence>
<dbReference type="GO" id="GO:0005524">
    <property type="term" value="F:ATP binding"/>
    <property type="evidence" value="ECO:0007669"/>
    <property type="project" value="UniProtKB-KW"/>
</dbReference>
<keyword evidence="6" id="KW-0547">Nucleotide-binding</keyword>
<dbReference type="FunFam" id="1.20.1560.10:FF:000026">
    <property type="entry name" value="Multidrug resistance-associated protein lethal(2)03659"/>
    <property type="match status" value="1"/>
</dbReference>
<dbReference type="GO" id="GO:0140359">
    <property type="term" value="F:ABC-type transporter activity"/>
    <property type="evidence" value="ECO:0007669"/>
    <property type="project" value="InterPro"/>
</dbReference>
<reference evidence="13" key="1">
    <citation type="submission" date="2020-11" db="EMBL/GenBank/DDBJ databases">
        <authorList>
            <person name="Tran Van P."/>
        </authorList>
    </citation>
    <scope>NUCLEOTIDE SEQUENCE</scope>
</reference>
<evidence type="ECO:0000256" key="8">
    <source>
        <dbReference type="ARBA" id="ARBA00022989"/>
    </source>
</evidence>
<dbReference type="EMBL" id="CAJPIZ010024081">
    <property type="protein sequence ID" value="CAG2118385.1"/>
    <property type="molecule type" value="Genomic_DNA"/>
</dbReference>
<dbReference type="SMART" id="SM00382">
    <property type="entry name" value="AAA"/>
    <property type="match status" value="1"/>
</dbReference>
<accession>A0A7R9LGZ1</accession>
<evidence type="ECO:0000256" key="6">
    <source>
        <dbReference type="ARBA" id="ARBA00022741"/>
    </source>
</evidence>
<protein>
    <submittedName>
        <fullName evidence="13">Uncharacterized protein</fullName>
    </submittedName>
</protein>
<feature type="transmembrane region" description="Helical" evidence="10">
    <location>
        <begin position="76"/>
        <end position="100"/>
    </location>
</feature>
<dbReference type="PROSITE" id="PS50929">
    <property type="entry name" value="ABC_TM1F"/>
    <property type="match status" value="1"/>
</dbReference>
<dbReference type="PROSITE" id="PS50893">
    <property type="entry name" value="ABC_TRANSPORTER_2"/>
    <property type="match status" value="1"/>
</dbReference>
<organism evidence="13">
    <name type="scientific">Medioppia subpectinata</name>
    <dbReference type="NCBI Taxonomy" id="1979941"/>
    <lineage>
        <taxon>Eukaryota</taxon>
        <taxon>Metazoa</taxon>
        <taxon>Ecdysozoa</taxon>
        <taxon>Arthropoda</taxon>
        <taxon>Chelicerata</taxon>
        <taxon>Arachnida</taxon>
        <taxon>Acari</taxon>
        <taxon>Acariformes</taxon>
        <taxon>Sarcoptiformes</taxon>
        <taxon>Oribatida</taxon>
        <taxon>Brachypylina</taxon>
        <taxon>Oppioidea</taxon>
        <taxon>Oppiidae</taxon>
        <taxon>Medioppia</taxon>
    </lineage>
</organism>
<dbReference type="InterPro" id="IPR027417">
    <property type="entry name" value="P-loop_NTPase"/>
</dbReference>
<keyword evidence="9 10" id="KW-0472">Membrane</keyword>
<keyword evidence="14" id="KW-1185">Reference proteome</keyword>
<feature type="transmembrane region" description="Helical" evidence="10">
    <location>
        <begin position="34"/>
        <end position="56"/>
    </location>
</feature>
<comment type="subcellular location">
    <subcellularLocation>
        <location evidence="1">Membrane</location>
        <topology evidence="1">Multi-pass membrane protein</topology>
    </subcellularLocation>
</comment>
<dbReference type="GO" id="GO:0016887">
    <property type="term" value="F:ATP hydrolysis activity"/>
    <property type="evidence" value="ECO:0007669"/>
    <property type="project" value="InterPro"/>
</dbReference>
<keyword evidence="3" id="KW-0813">Transport</keyword>
<evidence type="ECO:0000313" key="13">
    <source>
        <dbReference type="EMBL" id="CAD7640716.1"/>
    </source>
</evidence>
<keyword evidence="5" id="KW-0677">Repeat</keyword>
<evidence type="ECO:0000256" key="9">
    <source>
        <dbReference type="ARBA" id="ARBA00023136"/>
    </source>
</evidence>
<dbReference type="EMBL" id="OC878656">
    <property type="protein sequence ID" value="CAD7640716.1"/>
    <property type="molecule type" value="Genomic_DNA"/>
</dbReference>
<keyword evidence="7" id="KW-0067">ATP-binding</keyword>
<dbReference type="Gene3D" id="3.40.50.300">
    <property type="entry name" value="P-loop containing nucleotide triphosphate hydrolases"/>
    <property type="match status" value="1"/>
</dbReference>
<evidence type="ECO:0000256" key="4">
    <source>
        <dbReference type="ARBA" id="ARBA00022692"/>
    </source>
</evidence>
<dbReference type="SUPFAM" id="SSF90123">
    <property type="entry name" value="ABC transporter transmembrane region"/>
    <property type="match status" value="1"/>
</dbReference>
<dbReference type="InterPro" id="IPR050173">
    <property type="entry name" value="ABC_transporter_C-like"/>
</dbReference>
<evidence type="ECO:0000313" key="14">
    <source>
        <dbReference type="Proteomes" id="UP000759131"/>
    </source>
</evidence>
<evidence type="ECO:0000256" key="5">
    <source>
        <dbReference type="ARBA" id="ARBA00022737"/>
    </source>
</evidence>
<dbReference type="InterPro" id="IPR003593">
    <property type="entry name" value="AAA+_ATPase"/>
</dbReference>
<feature type="non-terminal residue" evidence="13">
    <location>
        <position position="1"/>
    </location>
</feature>
<gene>
    <name evidence="13" type="ORF">OSB1V03_LOCUS18337</name>
</gene>
<keyword evidence="4 10" id="KW-0812">Transmembrane</keyword>
<feature type="transmembrane region" description="Helical" evidence="10">
    <location>
        <begin position="264"/>
        <end position="284"/>
    </location>
</feature>
<feature type="transmembrane region" description="Helical" evidence="10">
    <location>
        <begin position="154"/>
        <end position="176"/>
    </location>
</feature>
<dbReference type="GO" id="GO:0016020">
    <property type="term" value="C:membrane"/>
    <property type="evidence" value="ECO:0007669"/>
    <property type="project" value="UniProtKB-SubCell"/>
</dbReference>
<evidence type="ECO:0000256" key="2">
    <source>
        <dbReference type="ARBA" id="ARBA00009726"/>
    </source>
</evidence>
<dbReference type="OrthoDB" id="6500128at2759"/>
<evidence type="ECO:0000256" key="7">
    <source>
        <dbReference type="ARBA" id="ARBA00022840"/>
    </source>
</evidence>
<dbReference type="PROSITE" id="PS00211">
    <property type="entry name" value="ABC_TRANSPORTER_1"/>
    <property type="match status" value="1"/>
</dbReference>
<dbReference type="Pfam" id="PF00664">
    <property type="entry name" value="ABC_membrane"/>
    <property type="match status" value="1"/>
</dbReference>
<feature type="transmembrane region" description="Helical" evidence="10">
    <location>
        <begin position="182"/>
        <end position="201"/>
    </location>
</feature>
<dbReference type="InterPro" id="IPR017871">
    <property type="entry name" value="ABC_transporter-like_CS"/>
</dbReference>
<dbReference type="PANTHER" id="PTHR24223">
    <property type="entry name" value="ATP-BINDING CASSETTE SUB-FAMILY C"/>
    <property type="match status" value="1"/>
</dbReference>